<sequence length="78" mass="8657">MFNQLCAATGGGEAAPHYAGLGKRSRLHEDHHTRHAIFVSPHGLEALKCDFVRFCLGSTLLLIQMWASRTHRSGRLSE</sequence>
<organism evidence="1 2">
    <name type="scientific">Ataeniobius toweri</name>
    <dbReference type="NCBI Taxonomy" id="208326"/>
    <lineage>
        <taxon>Eukaryota</taxon>
        <taxon>Metazoa</taxon>
        <taxon>Chordata</taxon>
        <taxon>Craniata</taxon>
        <taxon>Vertebrata</taxon>
        <taxon>Euteleostomi</taxon>
        <taxon>Actinopterygii</taxon>
        <taxon>Neopterygii</taxon>
        <taxon>Teleostei</taxon>
        <taxon>Neoteleostei</taxon>
        <taxon>Acanthomorphata</taxon>
        <taxon>Ovalentaria</taxon>
        <taxon>Atherinomorphae</taxon>
        <taxon>Cyprinodontiformes</taxon>
        <taxon>Goodeidae</taxon>
        <taxon>Ataeniobius</taxon>
    </lineage>
</organism>
<keyword evidence="2" id="KW-1185">Reference proteome</keyword>
<accession>A0ABU7BBP0</accession>
<proteinExistence type="predicted"/>
<reference evidence="1 2" key="1">
    <citation type="submission" date="2021-07" db="EMBL/GenBank/DDBJ databases">
        <authorList>
            <person name="Palmer J.M."/>
        </authorList>
    </citation>
    <scope>NUCLEOTIDE SEQUENCE [LARGE SCALE GENOMIC DNA]</scope>
    <source>
        <strain evidence="1 2">AT_MEX2019</strain>
        <tissue evidence="1">Muscle</tissue>
    </source>
</reference>
<name>A0ABU7BBP0_9TELE</name>
<protein>
    <submittedName>
        <fullName evidence="1">Uncharacterized protein</fullName>
    </submittedName>
</protein>
<evidence type="ECO:0000313" key="1">
    <source>
        <dbReference type="EMBL" id="MED6247703.1"/>
    </source>
</evidence>
<dbReference type="EMBL" id="JAHUTI010049466">
    <property type="protein sequence ID" value="MED6247703.1"/>
    <property type="molecule type" value="Genomic_DNA"/>
</dbReference>
<gene>
    <name evidence="1" type="ORF">ATANTOWER_013991</name>
</gene>
<dbReference type="Proteomes" id="UP001345963">
    <property type="component" value="Unassembled WGS sequence"/>
</dbReference>
<evidence type="ECO:0000313" key="2">
    <source>
        <dbReference type="Proteomes" id="UP001345963"/>
    </source>
</evidence>
<comment type="caution">
    <text evidence="1">The sequence shown here is derived from an EMBL/GenBank/DDBJ whole genome shotgun (WGS) entry which is preliminary data.</text>
</comment>